<reference evidence="4 5" key="1">
    <citation type="submission" date="2019-12" db="EMBL/GenBank/DDBJ databases">
        <authorList>
            <person name="Shi Y."/>
        </authorList>
    </citation>
    <scope>NUCLEOTIDE SEQUENCE [LARGE SCALE GENOMIC DNA]</scope>
    <source>
        <strain evidence="4 5">JCM 17929</strain>
    </source>
</reference>
<sequence length="374" mass="39601">MTPSPQGRRAVVIEDHDDIRNLLAQTIGMRGFAVTTAATGLEGLEAVRRDGADLITLDLNLPDLDGMEVCRRVREFSDAYLLMVTARPGEIDRLEGLELGADDYISKPFSPRELQARIEAMFRRPRARAEQADAEELRRAAEVQRSLLPSTAPVVAGYDVAGACRPSRSVGGDFFDWYATEGGLQISLADAMGKGMGAALIAATVRAVLRSAAGQPDMERAFRDTCRQLENDLDHSGSFVTLFHARLDTARGVVDYVDAGHGLGLHMHADGVVRLRPGGPPVGAVPGTSWTPGRFALAPGDALVVVSDGLLDAYEDVDEAVRAVAAATSRGADARAVCAAVLDLARGGAPDADVPGDDVTAVVLRRLPDPRGGA</sequence>
<dbReference type="SMART" id="SM00448">
    <property type="entry name" value="REC"/>
    <property type="match status" value="1"/>
</dbReference>
<dbReference type="Gene3D" id="3.60.40.10">
    <property type="entry name" value="PPM-type phosphatase domain"/>
    <property type="match status" value="1"/>
</dbReference>
<dbReference type="PANTHER" id="PTHR43156">
    <property type="entry name" value="STAGE II SPORULATION PROTEIN E-RELATED"/>
    <property type="match status" value="1"/>
</dbReference>
<dbReference type="PROSITE" id="PS50110">
    <property type="entry name" value="RESPONSE_REGULATORY"/>
    <property type="match status" value="1"/>
</dbReference>
<keyword evidence="1" id="KW-0378">Hydrolase</keyword>
<dbReference type="EMBL" id="WOGU01000010">
    <property type="protein sequence ID" value="MUN64049.1"/>
    <property type="molecule type" value="Genomic_DNA"/>
</dbReference>
<protein>
    <submittedName>
        <fullName evidence="4">SpoIIE family protein phosphatase</fullName>
    </submittedName>
</protein>
<dbReference type="RefSeq" id="WP_156269910.1">
    <property type="nucleotide sequence ID" value="NZ_WOGU01000010.1"/>
</dbReference>
<dbReference type="Pfam" id="PF07228">
    <property type="entry name" value="SpoIIE"/>
    <property type="match status" value="1"/>
</dbReference>
<keyword evidence="2" id="KW-0597">Phosphoprotein</keyword>
<dbReference type="Pfam" id="PF00072">
    <property type="entry name" value="Response_reg"/>
    <property type="match status" value="1"/>
</dbReference>
<proteinExistence type="predicted"/>
<dbReference type="InterPro" id="IPR011006">
    <property type="entry name" value="CheY-like_superfamily"/>
</dbReference>
<feature type="domain" description="Response regulatory" evidence="3">
    <location>
        <begin position="9"/>
        <end position="122"/>
    </location>
</feature>
<evidence type="ECO:0000313" key="5">
    <source>
        <dbReference type="Proteomes" id="UP000436989"/>
    </source>
</evidence>
<evidence type="ECO:0000256" key="1">
    <source>
        <dbReference type="ARBA" id="ARBA00022801"/>
    </source>
</evidence>
<organism evidence="4 5">
    <name type="scientific">Kocuria sediminis</name>
    <dbReference type="NCBI Taxonomy" id="1038857"/>
    <lineage>
        <taxon>Bacteria</taxon>
        <taxon>Bacillati</taxon>
        <taxon>Actinomycetota</taxon>
        <taxon>Actinomycetes</taxon>
        <taxon>Micrococcales</taxon>
        <taxon>Micrococcaceae</taxon>
        <taxon>Kocuria</taxon>
    </lineage>
</organism>
<dbReference type="InterPro" id="IPR036457">
    <property type="entry name" value="PPM-type-like_dom_sf"/>
</dbReference>
<name>A0A6N8GMQ5_9MICC</name>
<dbReference type="SUPFAM" id="SSF81606">
    <property type="entry name" value="PP2C-like"/>
    <property type="match status" value="1"/>
</dbReference>
<dbReference type="InterPro" id="IPR001789">
    <property type="entry name" value="Sig_transdc_resp-reg_receiver"/>
</dbReference>
<evidence type="ECO:0000259" key="3">
    <source>
        <dbReference type="PROSITE" id="PS50110"/>
    </source>
</evidence>
<dbReference type="PANTHER" id="PTHR43156:SF2">
    <property type="entry name" value="STAGE II SPORULATION PROTEIN E"/>
    <property type="match status" value="1"/>
</dbReference>
<dbReference type="Gene3D" id="6.10.250.690">
    <property type="match status" value="1"/>
</dbReference>
<evidence type="ECO:0000256" key="2">
    <source>
        <dbReference type="PROSITE-ProRule" id="PRU00169"/>
    </source>
</evidence>
<dbReference type="SMART" id="SM00331">
    <property type="entry name" value="PP2C_SIG"/>
    <property type="match status" value="1"/>
</dbReference>
<dbReference type="InterPro" id="IPR001932">
    <property type="entry name" value="PPM-type_phosphatase-like_dom"/>
</dbReference>
<dbReference type="Gene3D" id="3.40.50.2300">
    <property type="match status" value="1"/>
</dbReference>
<keyword evidence="5" id="KW-1185">Reference proteome</keyword>
<gene>
    <name evidence="4" type="ORF">GMA12_13025</name>
</gene>
<dbReference type="GO" id="GO:0016791">
    <property type="term" value="F:phosphatase activity"/>
    <property type="evidence" value="ECO:0007669"/>
    <property type="project" value="TreeGrafter"/>
</dbReference>
<evidence type="ECO:0000313" key="4">
    <source>
        <dbReference type="EMBL" id="MUN64049.1"/>
    </source>
</evidence>
<comment type="caution">
    <text evidence="4">The sequence shown here is derived from an EMBL/GenBank/DDBJ whole genome shotgun (WGS) entry which is preliminary data.</text>
</comment>
<dbReference type="SUPFAM" id="SSF52172">
    <property type="entry name" value="CheY-like"/>
    <property type="match status" value="1"/>
</dbReference>
<dbReference type="Proteomes" id="UP000436989">
    <property type="component" value="Unassembled WGS sequence"/>
</dbReference>
<accession>A0A6N8GMQ5</accession>
<dbReference type="GO" id="GO:0000160">
    <property type="term" value="P:phosphorelay signal transduction system"/>
    <property type="evidence" value="ECO:0007669"/>
    <property type="project" value="InterPro"/>
</dbReference>
<dbReference type="AlphaFoldDB" id="A0A6N8GMQ5"/>
<dbReference type="InterPro" id="IPR052016">
    <property type="entry name" value="Bact_Sigma-Reg"/>
</dbReference>
<feature type="modified residue" description="4-aspartylphosphate" evidence="2">
    <location>
        <position position="58"/>
    </location>
</feature>